<name>A0A238HC77_9BURK</name>
<sequence length="41" mass="4701">MHECLPFHSKKCDERTMPQGRDCLPTYAAHAAYVRPREAAL</sequence>
<protein>
    <submittedName>
        <fullName evidence="1">Uncharacterized protein</fullName>
    </submittedName>
</protein>
<gene>
    <name evidence="1" type="ORF">BSIN_1087</name>
</gene>
<organism evidence="1 2">
    <name type="scientific">Burkholderia singularis</name>
    <dbReference type="NCBI Taxonomy" id="1503053"/>
    <lineage>
        <taxon>Bacteria</taxon>
        <taxon>Pseudomonadati</taxon>
        <taxon>Pseudomonadota</taxon>
        <taxon>Betaproteobacteria</taxon>
        <taxon>Burkholderiales</taxon>
        <taxon>Burkholderiaceae</taxon>
        <taxon>Burkholderia</taxon>
        <taxon>pseudomallei group</taxon>
    </lineage>
</organism>
<accession>A0A238HC77</accession>
<reference evidence="1 2" key="1">
    <citation type="submission" date="2017-04" db="EMBL/GenBank/DDBJ databases">
        <authorList>
            <person name="Afonso C.L."/>
            <person name="Miller P.J."/>
            <person name="Scott M.A."/>
            <person name="Spackman E."/>
            <person name="Goraichik I."/>
            <person name="Dimitrov K.M."/>
            <person name="Suarez D.L."/>
            <person name="Swayne D.E."/>
        </authorList>
    </citation>
    <scope>NUCLEOTIDE SEQUENCE [LARGE SCALE GENOMIC DNA]</scope>
    <source>
        <strain evidence="1">LMG 28154</strain>
    </source>
</reference>
<dbReference type="EMBL" id="FXAN01000106">
    <property type="protein sequence ID" value="SMG02645.1"/>
    <property type="molecule type" value="Genomic_DNA"/>
</dbReference>
<evidence type="ECO:0000313" key="1">
    <source>
        <dbReference type="EMBL" id="SMG02645.1"/>
    </source>
</evidence>
<proteinExistence type="predicted"/>
<dbReference type="Proteomes" id="UP000198460">
    <property type="component" value="Unassembled WGS sequence"/>
</dbReference>
<dbReference type="AlphaFoldDB" id="A0A238HC77"/>
<evidence type="ECO:0000313" key="2">
    <source>
        <dbReference type="Proteomes" id="UP000198460"/>
    </source>
</evidence>